<sequence length="93" mass="10880">MDEREIRFAPTGQIERRQALVEEFVAEVLRLPWAFISDETQLQDFGGGRTELELAEACYGRYGMGLEARHFEMPLYLLLDELEAARERRDFPN</sequence>
<proteinExistence type="predicted"/>
<evidence type="ECO:0000313" key="1">
    <source>
        <dbReference type="EMBL" id="RIH84915.1"/>
    </source>
</evidence>
<name>A0A399ELS7_9DEIN</name>
<dbReference type="EMBL" id="QXDL01000066">
    <property type="protein sequence ID" value="RIH84915.1"/>
    <property type="molecule type" value="Genomic_DNA"/>
</dbReference>
<dbReference type="Proteomes" id="UP000265715">
    <property type="component" value="Unassembled WGS sequence"/>
</dbReference>
<keyword evidence="2" id="KW-1185">Reference proteome</keyword>
<dbReference type="RefSeq" id="WP_119314945.1">
    <property type="nucleotide sequence ID" value="NZ_QXDL01000066.1"/>
</dbReference>
<dbReference type="OrthoDB" id="34430at2"/>
<organism evidence="1 2">
    <name type="scientific">Calidithermus terrae</name>
    <dbReference type="NCBI Taxonomy" id="1408545"/>
    <lineage>
        <taxon>Bacteria</taxon>
        <taxon>Thermotogati</taxon>
        <taxon>Deinococcota</taxon>
        <taxon>Deinococci</taxon>
        <taxon>Thermales</taxon>
        <taxon>Thermaceae</taxon>
        <taxon>Calidithermus</taxon>
    </lineage>
</organism>
<protein>
    <submittedName>
        <fullName evidence="1">Uncharacterized protein</fullName>
    </submittedName>
</protein>
<gene>
    <name evidence="1" type="ORF">Mterra_01835</name>
</gene>
<dbReference type="AlphaFoldDB" id="A0A399ELS7"/>
<comment type="caution">
    <text evidence="1">The sequence shown here is derived from an EMBL/GenBank/DDBJ whole genome shotgun (WGS) entry which is preliminary data.</text>
</comment>
<evidence type="ECO:0000313" key="2">
    <source>
        <dbReference type="Proteomes" id="UP000265715"/>
    </source>
</evidence>
<accession>A0A399ELS7</accession>
<reference evidence="1 2" key="1">
    <citation type="submission" date="2018-08" db="EMBL/GenBank/DDBJ databases">
        <title>Meiothermus terrae DSM 26712 genome sequencing project.</title>
        <authorList>
            <person name="Da Costa M.S."/>
            <person name="Albuquerque L."/>
            <person name="Raposo P."/>
            <person name="Froufe H.J.C."/>
            <person name="Barroso C.S."/>
            <person name="Egas C."/>
        </authorList>
    </citation>
    <scope>NUCLEOTIDE SEQUENCE [LARGE SCALE GENOMIC DNA]</scope>
    <source>
        <strain evidence="1 2">DSM 26712</strain>
    </source>
</reference>